<dbReference type="RefSeq" id="WP_061859143.1">
    <property type="nucleotide sequence ID" value="NZ_LTBB01000015.1"/>
</dbReference>
<reference evidence="2 3" key="1">
    <citation type="submission" date="2016-02" db="EMBL/GenBank/DDBJ databases">
        <title>Genome sequence of Clostridium colicanis DSM 13634.</title>
        <authorList>
            <person name="Poehlein A."/>
            <person name="Daniel R."/>
        </authorList>
    </citation>
    <scope>NUCLEOTIDE SEQUENCE [LARGE SCALE GENOMIC DNA]</scope>
    <source>
        <strain evidence="2 3">DSM 13634</strain>
    </source>
</reference>
<gene>
    <name evidence="2" type="ORF">CLCOL_23600</name>
</gene>
<dbReference type="Proteomes" id="UP000075374">
    <property type="component" value="Unassembled WGS sequence"/>
</dbReference>
<keyword evidence="3" id="KW-1185">Reference proteome</keyword>
<name>A0A151AK24_9CLOT</name>
<sequence>MIKRKMSLLLAAVVVATGVGTVTPAFAETTAQNLPSIYRAVPSISMAEEGDDFTFAVTAKDYQGQVQYRIWVQNLETKEWSELTDGYSEAVDAGQPFMPQAAAKLKAGKYKASIWVKRAGQKGAKENKNGDYDNYFTKNFSIQKDGYFANRVNLDNVEIKDSYTVNEFAKIVGQDNYKIHVLNSKGEWTYDPDGYETAEDSSDDIKFVEPGVYMIDVWGMNDNPTDAVKKQGYDGFKLKIVTVTEAPVDEIPTFEVITADTNAIPMQTLVQIKLDTETPEKYEVKVAGTALELRTNKDGEKVFIGVVNKTLTKDQVIENTEVTKIGDEDKEIPAHQIVTVDTNAIPMQTLVQIKLDTTTPEKYTVEVAGTALELRTNKDGEKVFIGVVNKTLTQEQVEAQLVIK</sequence>
<evidence type="ECO:0000313" key="3">
    <source>
        <dbReference type="Proteomes" id="UP000075374"/>
    </source>
</evidence>
<protein>
    <submittedName>
        <fullName evidence="2">Uncharacterized protein</fullName>
    </submittedName>
</protein>
<keyword evidence="1" id="KW-0732">Signal</keyword>
<dbReference type="EMBL" id="LTBB01000015">
    <property type="protein sequence ID" value="KYH27999.1"/>
    <property type="molecule type" value="Genomic_DNA"/>
</dbReference>
<evidence type="ECO:0000256" key="1">
    <source>
        <dbReference type="SAM" id="SignalP"/>
    </source>
</evidence>
<accession>A0A151AK24</accession>
<evidence type="ECO:0000313" key="2">
    <source>
        <dbReference type="EMBL" id="KYH27999.1"/>
    </source>
</evidence>
<feature type="signal peptide" evidence="1">
    <location>
        <begin position="1"/>
        <end position="27"/>
    </location>
</feature>
<dbReference type="STRING" id="1121305.CLCOL_23600"/>
<proteinExistence type="predicted"/>
<dbReference type="PATRIC" id="fig|1121305.3.peg.2350"/>
<organism evidence="2 3">
    <name type="scientific">Clostridium colicanis DSM 13634</name>
    <dbReference type="NCBI Taxonomy" id="1121305"/>
    <lineage>
        <taxon>Bacteria</taxon>
        <taxon>Bacillati</taxon>
        <taxon>Bacillota</taxon>
        <taxon>Clostridia</taxon>
        <taxon>Eubacteriales</taxon>
        <taxon>Clostridiaceae</taxon>
        <taxon>Clostridium</taxon>
    </lineage>
</organism>
<dbReference type="AlphaFoldDB" id="A0A151AK24"/>
<feature type="chain" id="PRO_5007577680" evidence="1">
    <location>
        <begin position="28"/>
        <end position="404"/>
    </location>
</feature>
<comment type="caution">
    <text evidence="2">The sequence shown here is derived from an EMBL/GenBank/DDBJ whole genome shotgun (WGS) entry which is preliminary data.</text>
</comment>